<dbReference type="EMBL" id="CAJPWZ010002200">
    <property type="protein sequence ID" value="CAG2233122.1"/>
    <property type="molecule type" value="Genomic_DNA"/>
</dbReference>
<evidence type="ECO:0000259" key="1">
    <source>
        <dbReference type="PROSITE" id="PS50994"/>
    </source>
</evidence>
<dbReference type="AlphaFoldDB" id="A0A8S3TNV6"/>
<dbReference type="GO" id="GO:0003676">
    <property type="term" value="F:nucleic acid binding"/>
    <property type="evidence" value="ECO:0007669"/>
    <property type="project" value="InterPro"/>
</dbReference>
<reference evidence="2" key="1">
    <citation type="submission" date="2021-03" db="EMBL/GenBank/DDBJ databases">
        <authorList>
            <person name="Bekaert M."/>
        </authorList>
    </citation>
    <scope>NUCLEOTIDE SEQUENCE</scope>
</reference>
<name>A0A8S3TNV6_MYTED</name>
<dbReference type="InterPro" id="IPR012337">
    <property type="entry name" value="RNaseH-like_sf"/>
</dbReference>
<organism evidence="2 3">
    <name type="scientific">Mytilus edulis</name>
    <name type="common">Blue mussel</name>
    <dbReference type="NCBI Taxonomy" id="6550"/>
    <lineage>
        <taxon>Eukaryota</taxon>
        <taxon>Metazoa</taxon>
        <taxon>Spiralia</taxon>
        <taxon>Lophotrochozoa</taxon>
        <taxon>Mollusca</taxon>
        <taxon>Bivalvia</taxon>
        <taxon>Autobranchia</taxon>
        <taxon>Pteriomorphia</taxon>
        <taxon>Mytilida</taxon>
        <taxon>Mytiloidea</taxon>
        <taxon>Mytilidae</taxon>
        <taxon>Mytilinae</taxon>
        <taxon>Mytilus</taxon>
    </lineage>
</organism>
<dbReference type="PROSITE" id="PS50994">
    <property type="entry name" value="INTEGRASE"/>
    <property type="match status" value="1"/>
</dbReference>
<proteinExistence type="predicted"/>
<evidence type="ECO:0000313" key="2">
    <source>
        <dbReference type="EMBL" id="CAG2233122.1"/>
    </source>
</evidence>
<protein>
    <recommendedName>
        <fullName evidence="1">Integrase catalytic domain-containing protein</fullName>
    </recommendedName>
</protein>
<dbReference type="Proteomes" id="UP000683360">
    <property type="component" value="Unassembled WGS sequence"/>
</dbReference>
<sequence length="222" mass="25893">MELHTDQGKNVDVTLIRQLCDILEVFKTRTSAYHPVSNGQVESYYKIITQIIRCFLKKTQNRWNIHLKQLAGAIRATENRQTGFTPNFRINQPIDLVLRQIKERSPDQDNCKYVQSLRNSLEDARDIARENLKSAQKRQKQDYYLNLNFGNSVDLEMIFENKLEKDTNMELEDLYLDILFIDENQNNQNDLNSLSESLTDGFNNNDPFFVSDSLTTDSKMNG</sequence>
<dbReference type="GO" id="GO:0015074">
    <property type="term" value="P:DNA integration"/>
    <property type="evidence" value="ECO:0007669"/>
    <property type="project" value="InterPro"/>
</dbReference>
<dbReference type="PANTHER" id="PTHR37984:SF15">
    <property type="entry name" value="INTEGRASE CATALYTIC DOMAIN-CONTAINING PROTEIN"/>
    <property type="match status" value="1"/>
</dbReference>
<accession>A0A8S3TNV6</accession>
<dbReference type="Gene3D" id="3.30.420.10">
    <property type="entry name" value="Ribonuclease H-like superfamily/Ribonuclease H"/>
    <property type="match status" value="1"/>
</dbReference>
<dbReference type="InterPro" id="IPR036397">
    <property type="entry name" value="RNaseH_sf"/>
</dbReference>
<evidence type="ECO:0000313" key="3">
    <source>
        <dbReference type="Proteomes" id="UP000683360"/>
    </source>
</evidence>
<dbReference type="InterPro" id="IPR001584">
    <property type="entry name" value="Integrase_cat-core"/>
</dbReference>
<dbReference type="InterPro" id="IPR050951">
    <property type="entry name" value="Retrovirus_Pol_polyprotein"/>
</dbReference>
<keyword evidence="3" id="KW-1185">Reference proteome</keyword>
<dbReference type="SUPFAM" id="SSF53098">
    <property type="entry name" value="Ribonuclease H-like"/>
    <property type="match status" value="1"/>
</dbReference>
<comment type="caution">
    <text evidence="2">The sequence shown here is derived from an EMBL/GenBank/DDBJ whole genome shotgun (WGS) entry which is preliminary data.</text>
</comment>
<dbReference type="PANTHER" id="PTHR37984">
    <property type="entry name" value="PROTEIN CBG26694"/>
    <property type="match status" value="1"/>
</dbReference>
<feature type="domain" description="Integrase catalytic" evidence="1">
    <location>
        <begin position="1"/>
        <end position="101"/>
    </location>
</feature>
<gene>
    <name evidence="2" type="ORF">MEDL_45871</name>
</gene>
<dbReference type="OrthoDB" id="6153983at2759"/>